<reference evidence="1 2" key="1">
    <citation type="journal article" date="2014" name="Nat. Genet.">
        <title>Genome sequence of the hot pepper provides insights into the evolution of pungency in Capsicum species.</title>
        <authorList>
            <person name="Kim S."/>
            <person name="Park M."/>
            <person name="Yeom S.I."/>
            <person name="Kim Y.M."/>
            <person name="Lee J.M."/>
            <person name="Lee H.A."/>
            <person name="Seo E."/>
            <person name="Choi J."/>
            <person name="Cheong K."/>
            <person name="Kim K.T."/>
            <person name="Jung K."/>
            <person name="Lee G.W."/>
            <person name="Oh S.K."/>
            <person name="Bae C."/>
            <person name="Kim S.B."/>
            <person name="Lee H.Y."/>
            <person name="Kim S.Y."/>
            <person name="Kim M.S."/>
            <person name="Kang B.C."/>
            <person name="Jo Y.D."/>
            <person name="Yang H.B."/>
            <person name="Jeong H.J."/>
            <person name="Kang W.H."/>
            <person name="Kwon J.K."/>
            <person name="Shin C."/>
            <person name="Lim J.Y."/>
            <person name="Park J.H."/>
            <person name="Huh J.H."/>
            <person name="Kim J.S."/>
            <person name="Kim B.D."/>
            <person name="Cohen O."/>
            <person name="Paran I."/>
            <person name="Suh M.C."/>
            <person name="Lee S.B."/>
            <person name="Kim Y.K."/>
            <person name="Shin Y."/>
            <person name="Noh S.J."/>
            <person name="Park J."/>
            <person name="Seo Y.S."/>
            <person name="Kwon S.Y."/>
            <person name="Kim H.A."/>
            <person name="Park J.M."/>
            <person name="Kim H.J."/>
            <person name="Choi S.B."/>
            <person name="Bosland P.W."/>
            <person name="Reeves G."/>
            <person name="Jo S.H."/>
            <person name="Lee B.W."/>
            <person name="Cho H.T."/>
            <person name="Choi H.S."/>
            <person name="Lee M.S."/>
            <person name="Yu Y."/>
            <person name="Do Choi Y."/>
            <person name="Park B.S."/>
            <person name="van Deynze A."/>
            <person name="Ashrafi H."/>
            <person name="Hill T."/>
            <person name="Kim W.T."/>
            <person name="Pai H.S."/>
            <person name="Ahn H.K."/>
            <person name="Yeam I."/>
            <person name="Giovannoni J.J."/>
            <person name="Rose J.K."/>
            <person name="Sorensen I."/>
            <person name="Lee S.J."/>
            <person name="Kim R.W."/>
            <person name="Choi I.Y."/>
            <person name="Choi B.S."/>
            <person name="Lim J.S."/>
            <person name="Lee Y.H."/>
            <person name="Choi D."/>
        </authorList>
    </citation>
    <scope>NUCLEOTIDE SEQUENCE [LARGE SCALE GENOMIC DNA]</scope>
    <source>
        <strain evidence="2">cv. CM334</strain>
    </source>
</reference>
<protein>
    <submittedName>
        <fullName evidence="1">Uncharacterized protein</fullName>
    </submittedName>
</protein>
<name>A0A2G2Z5D1_CAPAN</name>
<dbReference type="EMBL" id="AYRZ02000007">
    <property type="protein sequence ID" value="PHT77217.1"/>
    <property type="molecule type" value="Genomic_DNA"/>
</dbReference>
<organism evidence="1 2">
    <name type="scientific">Capsicum annuum</name>
    <name type="common">Capsicum pepper</name>
    <dbReference type="NCBI Taxonomy" id="4072"/>
    <lineage>
        <taxon>Eukaryota</taxon>
        <taxon>Viridiplantae</taxon>
        <taxon>Streptophyta</taxon>
        <taxon>Embryophyta</taxon>
        <taxon>Tracheophyta</taxon>
        <taxon>Spermatophyta</taxon>
        <taxon>Magnoliopsida</taxon>
        <taxon>eudicotyledons</taxon>
        <taxon>Gunneridae</taxon>
        <taxon>Pentapetalae</taxon>
        <taxon>asterids</taxon>
        <taxon>lamiids</taxon>
        <taxon>Solanales</taxon>
        <taxon>Solanaceae</taxon>
        <taxon>Solanoideae</taxon>
        <taxon>Capsiceae</taxon>
        <taxon>Capsicum</taxon>
    </lineage>
</organism>
<sequence length="302" mass="34411">MVKYNLLAIHQDSFVQQEQDNFVHPDVDGEKISSSNVKDEQIFDMKNELANIDKHFTEVKQYVAESVKTILNELRSAGIKSDEFNEDRNDSRSVDDLLQTPHGSKICEEISNEPINVKDELSRDMDFDKDAPLPSETPAFKFNPTVVIPHSTSNPVLNIFVDQHYAPDPTFKSIDPYDCTKLPEFSPNTEKPVMTEEQEKMARKLRSLELTMKNFQGLGGYKSVSYKDLCKFPGVHLRLGFKMPKFEKYDGHGDPIAHLRCYCNQLRGAGGKEELLMAYFSESLSGLASKLFVDQDIDKWNS</sequence>
<dbReference type="PANTHER" id="PTHR33223">
    <property type="entry name" value="CCHC-TYPE DOMAIN-CONTAINING PROTEIN"/>
    <property type="match status" value="1"/>
</dbReference>
<keyword evidence="2" id="KW-1185">Reference proteome</keyword>
<proteinExistence type="predicted"/>
<gene>
    <name evidence="1" type="ORF">T459_20739</name>
</gene>
<accession>A0A2G2Z5D1</accession>
<reference evidence="1 2" key="2">
    <citation type="journal article" date="2017" name="Genome Biol.">
        <title>New reference genome sequences of hot pepper reveal the massive evolution of plant disease-resistance genes by retroduplication.</title>
        <authorList>
            <person name="Kim S."/>
            <person name="Park J."/>
            <person name="Yeom S.I."/>
            <person name="Kim Y.M."/>
            <person name="Seo E."/>
            <person name="Kim K.T."/>
            <person name="Kim M.S."/>
            <person name="Lee J.M."/>
            <person name="Cheong K."/>
            <person name="Shin H.S."/>
            <person name="Kim S.B."/>
            <person name="Han K."/>
            <person name="Lee J."/>
            <person name="Park M."/>
            <person name="Lee H.A."/>
            <person name="Lee H.Y."/>
            <person name="Lee Y."/>
            <person name="Oh S."/>
            <person name="Lee J.H."/>
            <person name="Choi E."/>
            <person name="Choi E."/>
            <person name="Lee S.E."/>
            <person name="Jeon J."/>
            <person name="Kim H."/>
            <person name="Choi G."/>
            <person name="Song H."/>
            <person name="Lee J."/>
            <person name="Lee S.C."/>
            <person name="Kwon J.K."/>
            <person name="Lee H.Y."/>
            <person name="Koo N."/>
            <person name="Hong Y."/>
            <person name="Kim R.W."/>
            <person name="Kang W.H."/>
            <person name="Huh J.H."/>
            <person name="Kang B.C."/>
            <person name="Yang T.J."/>
            <person name="Lee Y.H."/>
            <person name="Bennetzen J.L."/>
            <person name="Choi D."/>
        </authorList>
    </citation>
    <scope>NUCLEOTIDE SEQUENCE [LARGE SCALE GENOMIC DNA]</scope>
    <source>
        <strain evidence="2">cv. CM334</strain>
    </source>
</reference>
<dbReference type="Proteomes" id="UP000222542">
    <property type="component" value="Unassembled WGS sequence"/>
</dbReference>
<dbReference type="Gramene" id="PHT77217">
    <property type="protein sequence ID" value="PHT77217"/>
    <property type="gene ID" value="T459_20739"/>
</dbReference>
<dbReference type="OMA" id="MMAKMAQ"/>
<dbReference type="AlphaFoldDB" id="A0A2G2Z5D1"/>
<comment type="caution">
    <text evidence="1">The sequence shown here is derived from an EMBL/GenBank/DDBJ whole genome shotgun (WGS) entry which is preliminary data.</text>
</comment>
<evidence type="ECO:0000313" key="1">
    <source>
        <dbReference type="EMBL" id="PHT77217.1"/>
    </source>
</evidence>
<evidence type="ECO:0000313" key="2">
    <source>
        <dbReference type="Proteomes" id="UP000222542"/>
    </source>
</evidence>
<dbReference type="PANTHER" id="PTHR33223:SF8">
    <property type="entry name" value="OS04G0172440 PROTEIN"/>
    <property type="match status" value="1"/>
</dbReference>